<dbReference type="PANTHER" id="PTHR43792:SF8">
    <property type="entry name" value="[RIBOSOMAL PROTEIN US5]-ALANINE N-ACETYLTRANSFERASE"/>
    <property type="match status" value="1"/>
</dbReference>
<dbReference type="InterPro" id="IPR000182">
    <property type="entry name" value="GNAT_dom"/>
</dbReference>
<evidence type="ECO:0000256" key="3">
    <source>
        <dbReference type="ARBA" id="ARBA00038502"/>
    </source>
</evidence>
<comment type="similarity">
    <text evidence="3">Belongs to the acetyltransferase family. RimJ subfamily.</text>
</comment>
<keyword evidence="1" id="KW-0808">Transferase</keyword>
<gene>
    <name evidence="5" type="ORF">JVW63_04050</name>
</gene>
<dbReference type="PANTHER" id="PTHR43792">
    <property type="entry name" value="GNAT FAMILY, PUTATIVE (AFU_ORTHOLOGUE AFUA_3G00765)-RELATED-RELATED"/>
    <property type="match status" value="1"/>
</dbReference>
<keyword evidence="2" id="KW-0012">Acyltransferase</keyword>
<dbReference type="SUPFAM" id="SSF55729">
    <property type="entry name" value="Acyl-CoA N-acyltransferases (Nat)"/>
    <property type="match status" value="1"/>
</dbReference>
<feature type="domain" description="N-acetyltransferase" evidence="4">
    <location>
        <begin position="2"/>
        <end position="170"/>
    </location>
</feature>
<proteinExistence type="inferred from homology"/>
<evidence type="ECO:0000256" key="1">
    <source>
        <dbReference type="ARBA" id="ARBA00022679"/>
    </source>
</evidence>
<protein>
    <submittedName>
        <fullName evidence="5">GNAT family N-acetyltransferase</fullName>
    </submittedName>
</protein>
<dbReference type="Gene3D" id="3.40.630.30">
    <property type="match status" value="1"/>
</dbReference>
<comment type="caution">
    <text evidence="5">The sequence shown here is derived from an EMBL/GenBank/DDBJ whole genome shotgun (WGS) entry which is preliminary data.</text>
</comment>
<name>A0ABS2TDY6_9ACTO</name>
<evidence type="ECO:0000313" key="6">
    <source>
        <dbReference type="Proteomes" id="UP000705983"/>
    </source>
</evidence>
<sequence length="184" mass="20574">METLKIVTTADVDELADLLVRSREYLAPFEPRREDSYFSAEYQRKLITAKLAAHESGSEVPFLILHDGMIVGQLTLDRIEFGPLQSADIGYWVAQDHCGRGIATRAVSEVLDYAWHELGLCRIQAATLPENEPSITVLRRNGFALCGTARSYMEIAGERRDHLVFESILAEAVKGRDGEPVIVR</sequence>
<reference evidence="6" key="1">
    <citation type="submission" date="2021-02" db="EMBL/GenBank/DDBJ databases">
        <title>Leucobacter sp. CX169.</title>
        <authorList>
            <person name="Cheng Y."/>
        </authorList>
    </citation>
    <scope>NUCLEOTIDE SEQUENCE [LARGE SCALE GENOMIC DNA]</scope>
    <source>
        <strain evidence="6">JY899</strain>
    </source>
</reference>
<accession>A0ABS2TDY6</accession>
<evidence type="ECO:0000259" key="4">
    <source>
        <dbReference type="PROSITE" id="PS51186"/>
    </source>
</evidence>
<evidence type="ECO:0000313" key="5">
    <source>
        <dbReference type="EMBL" id="MBM9432874.1"/>
    </source>
</evidence>
<organism evidence="5 6">
    <name type="scientific">Flaviflexus equikiangi</name>
    <dbReference type="NCBI Taxonomy" id="2758573"/>
    <lineage>
        <taxon>Bacteria</taxon>
        <taxon>Bacillati</taxon>
        <taxon>Actinomycetota</taxon>
        <taxon>Actinomycetes</taxon>
        <taxon>Actinomycetales</taxon>
        <taxon>Actinomycetaceae</taxon>
        <taxon>Flaviflexus</taxon>
    </lineage>
</organism>
<evidence type="ECO:0000256" key="2">
    <source>
        <dbReference type="ARBA" id="ARBA00023315"/>
    </source>
</evidence>
<dbReference type="Proteomes" id="UP000705983">
    <property type="component" value="Unassembled WGS sequence"/>
</dbReference>
<dbReference type="Pfam" id="PF13302">
    <property type="entry name" value="Acetyltransf_3"/>
    <property type="match status" value="1"/>
</dbReference>
<dbReference type="PROSITE" id="PS51186">
    <property type="entry name" value="GNAT"/>
    <property type="match status" value="1"/>
</dbReference>
<dbReference type="InterPro" id="IPR051531">
    <property type="entry name" value="N-acetyltransferase"/>
</dbReference>
<dbReference type="RefSeq" id="WP_187996267.1">
    <property type="nucleotide sequence ID" value="NZ_JACEXG010000002.1"/>
</dbReference>
<keyword evidence="6" id="KW-1185">Reference proteome</keyword>
<dbReference type="CDD" id="cd04301">
    <property type="entry name" value="NAT_SF"/>
    <property type="match status" value="1"/>
</dbReference>
<dbReference type="InterPro" id="IPR016181">
    <property type="entry name" value="Acyl_CoA_acyltransferase"/>
</dbReference>
<dbReference type="EMBL" id="JAFFJS010000002">
    <property type="protein sequence ID" value="MBM9432874.1"/>
    <property type="molecule type" value="Genomic_DNA"/>
</dbReference>